<dbReference type="NCBIfam" id="TIGR00727">
    <property type="entry name" value="ISP4_OPT"/>
    <property type="match status" value="1"/>
</dbReference>
<sequence length="766" mass="86940">MSTDTAPQKEEYLPEKHPEVELAEKLDEAENSPIEAVRMAVPVTDDPLLPVITFRFWVLGFLFTAIGATITQYNFFRTTYSSYSIFFVNLATYYLGKGMARILPKFKVTLFGQEMSLNPGPFNIKEHAAIGIAVNSGASAAYAVDILAATDLFLDYRVSAIGGILMIITTQCLGYGMAGLLRKYIVYPAEMVWWQNLVQVSFYGTLHNTDEYKRIRLVRGWTRMKFFWVVCGITFLYQFIPQWMFPLLMYVDWLCWIQPFNRNFWALFSSAQGGGIMSLSFDWTSIQGQSMYYPLYAQLCTYGGMIFNYWILLPIFWFNNILGTRVIGRPLSPRLFFPNGTMFNYKDFSTPDHNLDVERYDALGVKVAMAPMYALGFFCSFLALTACCSHISFFHGRKIVTTMRAAMSNKEEDIHTKMMKIYPEVPQWWYAVFYVVMAGLSIFVVEYYNLQLPWWGLLLALFMGFVLTLPIGIMNAVTGYGPGLSVISELICGYMLPGRPIANMVFKCYGEMAMYQCNLLLQDLKLGHYMKIPPRNLVAAQLWGSLVGAIFNWVTQIVIIDSQREILAGKKTDKNGFWTGNRAQNFWGSGLIYGALGPARMFSTEGKYGWVYYGFLVGLIIPAIQWALSKKFPKIKWHLFNVTLIANGMAKFPNGFTLGILPSLIVAVIFQGYIARYKKDWWSRYTFILATAMDTGAAFTGLFLFLFFAGGVSEKLVVGFPSWWGNHYTEEGTNAPYLFVNRCGASSGWTNPKGWTVFNPAPETGN</sequence>
<feature type="transmembrane region" description="Helical" evidence="9">
    <location>
        <begin position="48"/>
        <end position="68"/>
    </location>
</feature>
<accession>A0A9P5SMF5</accession>
<comment type="caution">
    <text evidence="10">The sequence shown here is derived from an EMBL/GenBank/DDBJ whole genome shotgun (WGS) entry which is preliminary data.</text>
</comment>
<protein>
    <recommendedName>
        <fullName evidence="12">OPT superfamily oligopeptide transporter</fullName>
    </recommendedName>
</protein>
<evidence type="ECO:0000256" key="4">
    <source>
        <dbReference type="ARBA" id="ARBA00022692"/>
    </source>
</evidence>
<feature type="transmembrane region" description="Helical" evidence="9">
    <location>
        <begin position="80"/>
        <end position="96"/>
    </location>
</feature>
<feature type="transmembrane region" description="Helical" evidence="9">
    <location>
        <begin position="610"/>
        <end position="628"/>
    </location>
</feature>
<dbReference type="GO" id="GO:0035673">
    <property type="term" value="F:oligopeptide transmembrane transporter activity"/>
    <property type="evidence" value="ECO:0007669"/>
    <property type="project" value="InterPro"/>
</dbReference>
<evidence type="ECO:0000256" key="1">
    <source>
        <dbReference type="ARBA" id="ARBA00004141"/>
    </source>
</evidence>
<keyword evidence="7 9" id="KW-1133">Transmembrane helix</keyword>
<feature type="transmembrane region" description="Helical" evidence="9">
    <location>
        <begin position="656"/>
        <end position="675"/>
    </location>
</feature>
<evidence type="ECO:0000256" key="5">
    <source>
        <dbReference type="ARBA" id="ARBA00022856"/>
    </source>
</evidence>
<proteinExistence type="inferred from homology"/>
<evidence type="ECO:0000256" key="3">
    <source>
        <dbReference type="ARBA" id="ARBA00022448"/>
    </source>
</evidence>
<dbReference type="InterPro" id="IPR004813">
    <property type="entry name" value="OPT"/>
</dbReference>
<feature type="transmembrane region" description="Helical" evidence="9">
    <location>
        <begin position="295"/>
        <end position="318"/>
    </location>
</feature>
<evidence type="ECO:0000256" key="8">
    <source>
        <dbReference type="ARBA" id="ARBA00023136"/>
    </source>
</evidence>
<feature type="transmembrane region" description="Helical" evidence="9">
    <location>
        <begin position="428"/>
        <end position="448"/>
    </location>
</feature>
<gene>
    <name evidence="10" type="ORF">BG006_003393</name>
</gene>
<feature type="transmembrane region" description="Helical" evidence="9">
    <location>
        <begin position="372"/>
        <end position="394"/>
    </location>
</feature>
<evidence type="ECO:0000313" key="11">
    <source>
        <dbReference type="Proteomes" id="UP000696485"/>
    </source>
</evidence>
<comment type="similarity">
    <text evidence="2">Belongs to the oligopeptide OPT transporter family.</text>
</comment>
<evidence type="ECO:0000256" key="7">
    <source>
        <dbReference type="ARBA" id="ARBA00022989"/>
    </source>
</evidence>
<comment type="subcellular location">
    <subcellularLocation>
        <location evidence="1">Membrane</location>
        <topology evidence="1">Multi-pass membrane protein</topology>
    </subcellularLocation>
</comment>
<feature type="transmembrane region" description="Helical" evidence="9">
    <location>
        <begin position="226"/>
        <end position="244"/>
    </location>
</feature>
<keyword evidence="8 9" id="KW-0472">Membrane</keyword>
<evidence type="ECO:0000256" key="2">
    <source>
        <dbReference type="ARBA" id="ARBA00008807"/>
    </source>
</evidence>
<dbReference type="PANTHER" id="PTHR22601">
    <property type="entry name" value="ISP4 LIKE PROTEIN"/>
    <property type="match status" value="1"/>
</dbReference>
<evidence type="ECO:0000256" key="6">
    <source>
        <dbReference type="ARBA" id="ARBA00022927"/>
    </source>
</evidence>
<dbReference type="EMBL" id="JAAAUY010000192">
    <property type="protein sequence ID" value="KAF9333621.1"/>
    <property type="molecule type" value="Genomic_DNA"/>
</dbReference>
<evidence type="ECO:0000313" key="10">
    <source>
        <dbReference type="EMBL" id="KAF9333621.1"/>
    </source>
</evidence>
<evidence type="ECO:0008006" key="12">
    <source>
        <dbReference type="Google" id="ProtNLM"/>
    </source>
</evidence>
<dbReference type="NCBIfam" id="TIGR00728">
    <property type="entry name" value="OPT_sfam"/>
    <property type="match status" value="1"/>
</dbReference>
<dbReference type="GO" id="GO:0015031">
    <property type="term" value="P:protein transport"/>
    <property type="evidence" value="ECO:0007669"/>
    <property type="project" value="UniProtKB-KW"/>
</dbReference>
<reference evidence="10" key="1">
    <citation type="journal article" date="2020" name="Fungal Divers.">
        <title>Resolving the Mortierellaceae phylogeny through synthesis of multi-gene phylogenetics and phylogenomics.</title>
        <authorList>
            <person name="Vandepol N."/>
            <person name="Liber J."/>
            <person name="Desiro A."/>
            <person name="Na H."/>
            <person name="Kennedy M."/>
            <person name="Barry K."/>
            <person name="Grigoriev I.V."/>
            <person name="Miller A.N."/>
            <person name="O'Donnell K."/>
            <person name="Stajich J.E."/>
            <person name="Bonito G."/>
        </authorList>
    </citation>
    <scope>NUCLEOTIDE SEQUENCE</scope>
    <source>
        <strain evidence="10">NVP1</strain>
    </source>
</reference>
<keyword evidence="5" id="KW-0571">Peptide transport</keyword>
<name>A0A9P5SMF5_9FUNG</name>
<dbReference type="GO" id="GO:0016020">
    <property type="term" value="C:membrane"/>
    <property type="evidence" value="ECO:0007669"/>
    <property type="project" value="UniProtKB-SubCell"/>
</dbReference>
<dbReference type="InterPro" id="IPR004648">
    <property type="entry name" value="Oligpept_transpt"/>
</dbReference>
<keyword evidence="4 9" id="KW-0812">Transmembrane</keyword>
<keyword evidence="11" id="KW-1185">Reference proteome</keyword>
<organism evidence="10 11">
    <name type="scientific">Podila minutissima</name>
    <dbReference type="NCBI Taxonomy" id="64525"/>
    <lineage>
        <taxon>Eukaryota</taxon>
        <taxon>Fungi</taxon>
        <taxon>Fungi incertae sedis</taxon>
        <taxon>Mucoromycota</taxon>
        <taxon>Mortierellomycotina</taxon>
        <taxon>Mortierellomycetes</taxon>
        <taxon>Mortierellales</taxon>
        <taxon>Mortierellaceae</taxon>
        <taxon>Podila</taxon>
    </lineage>
</organism>
<dbReference type="AlphaFoldDB" id="A0A9P5SMF5"/>
<dbReference type="Proteomes" id="UP000696485">
    <property type="component" value="Unassembled WGS sequence"/>
</dbReference>
<keyword evidence="3" id="KW-0813">Transport</keyword>
<feature type="transmembrane region" description="Helical" evidence="9">
    <location>
        <begin position="160"/>
        <end position="181"/>
    </location>
</feature>
<dbReference type="Pfam" id="PF03169">
    <property type="entry name" value="OPT"/>
    <property type="match status" value="1"/>
</dbReference>
<feature type="transmembrane region" description="Helical" evidence="9">
    <location>
        <begin position="454"/>
        <end position="477"/>
    </location>
</feature>
<feature type="transmembrane region" description="Helical" evidence="9">
    <location>
        <begin position="687"/>
        <end position="709"/>
    </location>
</feature>
<evidence type="ECO:0000256" key="9">
    <source>
        <dbReference type="SAM" id="Phobius"/>
    </source>
</evidence>
<keyword evidence="6" id="KW-0653">Protein transport</keyword>